<evidence type="ECO:0000313" key="5">
    <source>
        <dbReference type="EMBL" id="TET78256.1"/>
    </source>
</evidence>
<name>A0A523XG72_UNCT6</name>
<dbReference type="InterPro" id="IPR013766">
    <property type="entry name" value="Thioredoxin_domain"/>
</dbReference>
<keyword evidence="1" id="KW-0560">Oxidoreductase</keyword>
<dbReference type="Pfam" id="PF00578">
    <property type="entry name" value="AhpC-TSA"/>
    <property type="match status" value="1"/>
</dbReference>
<dbReference type="PANTHER" id="PTHR43110:SF1">
    <property type="entry name" value="THIOL PEROXIDASE"/>
    <property type="match status" value="1"/>
</dbReference>
<dbReference type="InterPro" id="IPR024706">
    <property type="entry name" value="Peroxiredoxin_AhpC-typ"/>
</dbReference>
<reference evidence="5 6" key="1">
    <citation type="submission" date="2019-03" db="EMBL/GenBank/DDBJ databases">
        <title>Metabolic potential of uncultured bacteria and archaea associated with petroleum seepage in deep-sea sediments.</title>
        <authorList>
            <person name="Dong X."/>
            <person name="Hubert C."/>
        </authorList>
    </citation>
    <scope>NUCLEOTIDE SEQUENCE [LARGE SCALE GENOMIC DNA]</scope>
    <source>
        <strain evidence="5">E29_bin36</strain>
    </source>
</reference>
<dbReference type="AlphaFoldDB" id="A0A523XG72"/>
<organism evidence="5 6">
    <name type="scientific">candidate division TA06 bacterium</name>
    <dbReference type="NCBI Taxonomy" id="2250710"/>
    <lineage>
        <taxon>Bacteria</taxon>
        <taxon>Bacteria division TA06</taxon>
    </lineage>
</organism>
<evidence type="ECO:0000256" key="2">
    <source>
        <dbReference type="ARBA" id="ARBA00023284"/>
    </source>
</evidence>
<evidence type="ECO:0000256" key="3">
    <source>
        <dbReference type="PIRSR" id="PIRSR000239-1"/>
    </source>
</evidence>
<gene>
    <name evidence="5" type="ORF">E3J38_08830</name>
</gene>
<dbReference type="InterPro" id="IPR050455">
    <property type="entry name" value="Tpx_Peroxidase_subfamily"/>
</dbReference>
<comment type="caution">
    <text evidence="5">The sequence shown here is derived from an EMBL/GenBank/DDBJ whole genome shotgun (WGS) entry which is preliminary data.</text>
</comment>
<dbReference type="EMBL" id="SOIP01000504">
    <property type="protein sequence ID" value="TET78256.1"/>
    <property type="molecule type" value="Genomic_DNA"/>
</dbReference>
<dbReference type="Gene3D" id="3.40.30.10">
    <property type="entry name" value="Glutaredoxin"/>
    <property type="match status" value="1"/>
</dbReference>
<evidence type="ECO:0000256" key="1">
    <source>
        <dbReference type="ARBA" id="ARBA00023002"/>
    </source>
</evidence>
<proteinExistence type="predicted"/>
<dbReference type="GO" id="GO:0016491">
    <property type="term" value="F:oxidoreductase activity"/>
    <property type="evidence" value="ECO:0007669"/>
    <property type="project" value="UniProtKB-KW"/>
</dbReference>
<accession>A0A523XG72</accession>
<dbReference type="InterPro" id="IPR000866">
    <property type="entry name" value="AhpC/TSA"/>
</dbReference>
<sequence length="153" mass="17403">MNIGKKGYDFTLKDQNGKEFKLTDFAGKTVLISFHPLAWTEVCAMQMKALEENKGTFDSLNTVAVGVSVDAVPSKRAWAENLQIENTRLLSDFWPHGGIAELYGILREEEGFSERANVVVDEDEKVVFFKLYDIDKPPDLDEIIDFLRQRKKA</sequence>
<feature type="active site" description="Cysteine sulfenic acid (-SOH) intermediate; for peroxidase activity" evidence="3">
    <location>
        <position position="43"/>
    </location>
</feature>
<evidence type="ECO:0000259" key="4">
    <source>
        <dbReference type="PROSITE" id="PS51352"/>
    </source>
</evidence>
<dbReference type="GO" id="GO:0016209">
    <property type="term" value="F:antioxidant activity"/>
    <property type="evidence" value="ECO:0007669"/>
    <property type="project" value="InterPro"/>
</dbReference>
<dbReference type="PANTHER" id="PTHR43110">
    <property type="entry name" value="THIOL PEROXIDASE"/>
    <property type="match status" value="1"/>
</dbReference>
<dbReference type="PIRSF" id="PIRSF000239">
    <property type="entry name" value="AHPC"/>
    <property type="match status" value="1"/>
</dbReference>
<protein>
    <submittedName>
        <fullName evidence="5">Redoxin domain-containing protein</fullName>
    </submittedName>
</protein>
<evidence type="ECO:0000313" key="6">
    <source>
        <dbReference type="Proteomes" id="UP000315534"/>
    </source>
</evidence>
<feature type="domain" description="Thioredoxin" evidence="4">
    <location>
        <begin position="1"/>
        <end position="152"/>
    </location>
</feature>
<dbReference type="SUPFAM" id="SSF52833">
    <property type="entry name" value="Thioredoxin-like"/>
    <property type="match status" value="1"/>
</dbReference>
<keyword evidence="2" id="KW-0676">Redox-active center</keyword>
<dbReference type="InterPro" id="IPR036249">
    <property type="entry name" value="Thioredoxin-like_sf"/>
</dbReference>
<dbReference type="PROSITE" id="PS51352">
    <property type="entry name" value="THIOREDOXIN_2"/>
    <property type="match status" value="1"/>
</dbReference>
<dbReference type="Proteomes" id="UP000315534">
    <property type="component" value="Unassembled WGS sequence"/>
</dbReference>